<reference evidence="2" key="1">
    <citation type="journal article" date="2014" name="Front. Microbiol.">
        <title>High frequency of phylogenetically diverse reductive dehalogenase-homologous genes in deep subseafloor sedimentary metagenomes.</title>
        <authorList>
            <person name="Kawai M."/>
            <person name="Futagami T."/>
            <person name="Toyoda A."/>
            <person name="Takaki Y."/>
            <person name="Nishi S."/>
            <person name="Hori S."/>
            <person name="Arai W."/>
            <person name="Tsubouchi T."/>
            <person name="Morono Y."/>
            <person name="Uchiyama I."/>
            <person name="Ito T."/>
            <person name="Fujiyama A."/>
            <person name="Inagaki F."/>
            <person name="Takami H."/>
        </authorList>
    </citation>
    <scope>NUCLEOTIDE SEQUENCE</scope>
    <source>
        <strain evidence="2">Expedition CK06-06</strain>
    </source>
</reference>
<evidence type="ECO:0000313" key="2">
    <source>
        <dbReference type="EMBL" id="GAG46249.1"/>
    </source>
</evidence>
<name>X0XSR9_9ZZZZ</name>
<dbReference type="EMBL" id="BARS01054168">
    <property type="protein sequence ID" value="GAG46249.1"/>
    <property type="molecule type" value="Genomic_DNA"/>
</dbReference>
<dbReference type="PROSITE" id="PS51502">
    <property type="entry name" value="S_R_A_B_BARREL"/>
    <property type="match status" value="1"/>
</dbReference>
<evidence type="ECO:0000259" key="1">
    <source>
        <dbReference type="PROSITE" id="PS51502"/>
    </source>
</evidence>
<dbReference type="Gene3D" id="3.30.70.100">
    <property type="match status" value="1"/>
</dbReference>
<feature type="domain" description="Stress-response A/B barrel" evidence="1">
    <location>
        <begin position="10"/>
        <end position="106"/>
    </location>
</feature>
<dbReference type="SMART" id="SM00886">
    <property type="entry name" value="Dabb"/>
    <property type="match status" value="1"/>
</dbReference>
<dbReference type="SUPFAM" id="SSF54909">
    <property type="entry name" value="Dimeric alpha+beta barrel"/>
    <property type="match status" value="1"/>
</dbReference>
<sequence length="110" mass="12527">MTTKGSRTTLVHSVYFTLKDKSDEARDQFIGLCDKYLSDHPGVEYYFAGRRTADLDRAVNDGRFDVALLVVFKDRSAHDTYQTSDLHREFIEKTSPGWEEVRVFDAGGGE</sequence>
<gene>
    <name evidence="2" type="ORF">S01H1_80245</name>
</gene>
<dbReference type="AlphaFoldDB" id="X0XSR9"/>
<protein>
    <recommendedName>
        <fullName evidence="1">Stress-response A/B barrel domain-containing protein</fullName>
    </recommendedName>
</protein>
<accession>X0XSR9</accession>
<proteinExistence type="predicted"/>
<organism evidence="2">
    <name type="scientific">marine sediment metagenome</name>
    <dbReference type="NCBI Taxonomy" id="412755"/>
    <lineage>
        <taxon>unclassified sequences</taxon>
        <taxon>metagenomes</taxon>
        <taxon>ecological metagenomes</taxon>
    </lineage>
</organism>
<dbReference type="Pfam" id="PF07876">
    <property type="entry name" value="Dabb"/>
    <property type="match status" value="1"/>
</dbReference>
<dbReference type="InterPro" id="IPR013097">
    <property type="entry name" value="Dabb"/>
</dbReference>
<dbReference type="InterPro" id="IPR011008">
    <property type="entry name" value="Dimeric_a/b-barrel"/>
</dbReference>
<comment type="caution">
    <text evidence="2">The sequence shown here is derived from an EMBL/GenBank/DDBJ whole genome shotgun (WGS) entry which is preliminary data.</text>
</comment>